<name>A0A1X0KH37_MYCSC</name>
<gene>
    <name evidence="6" type="ORF">BST44_09320</name>
</gene>
<reference evidence="6 7" key="1">
    <citation type="submission" date="2017-02" db="EMBL/GenBank/DDBJ databases">
        <title>The new phylogeny of genus Mycobacterium.</title>
        <authorList>
            <person name="Tortoli E."/>
            <person name="Trovato A."/>
            <person name="Cirillo D.M."/>
        </authorList>
    </citation>
    <scope>NUCLEOTIDE SEQUENCE [LARGE SCALE GENOMIC DNA]</scope>
    <source>
        <strain evidence="6 7">DSM 43992</strain>
    </source>
</reference>
<dbReference type="GO" id="GO:0003700">
    <property type="term" value="F:DNA-binding transcription factor activity"/>
    <property type="evidence" value="ECO:0007669"/>
    <property type="project" value="TreeGrafter"/>
</dbReference>
<dbReference type="PROSITE" id="PS50977">
    <property type="entry name" value="HTH_TETR_2"/>
    <property type="match status" value="1"/>
</dbReference>
<dbReference type="Gene3D" id="1.10.357.10">
    <property type="entry name" value="Tetracycline Repressor, domain 2"/>
    <property type="match status" value="1"/>
</dbReference>
<dbReference type="PRINTS" id="PR00455">
    <property type="entry name" value="HTHTETR"/>
</dbReference>
<evidence type="ECO:0000313" key="6">
    <source>
        <dbReference type="EMBL" id="ORB74574.1"/>
    </source>
</evidence>
<dbReference type="Pfam" id="PF00440">
    <property type="entry name" value="TetR_N"/>
    <property type="match status" value="1"/>
</dbReference>
<accession>A0A1X0KH37</accession>
<evidence type="ECO:0000256" key="4">
    <source>
        <dbReference type="PROSITE-ProRule" id="PRU00335"/>
    </source>
</evidence>
<keyword evidence="2 4" id="KW-0238">DNA-binding</keyword>
<keyword evidence="1" id="KW-0805">Transcription regulation</keyword>
<evidence type="ECO:0000256" key="1">
    <source>
        <dbReference type="ARBA" id="ARBA00023015"/>
    </source>
</evidence>
<evidence type="ECO:0000256" key="2">
    <source>
        <dbReference type="ARBA" id="ARBA00023125"/>
    </source>
</evidence>
<feature type="domain" description="HTH tetR-type" evidence="5">
    <location>
        <begin position="15"/>
        <end position="74"/>
    </location>
</feature>
<dbReference type="PANTHER" id="PTHR30055">
    <property type="entry name" value="HTH-TYPE TRANSCRIPTIONAL REGULATOR RUTR"/>
    <property type="match status" value="1"/>
</dbReference>
<dbReference type="RefSeq" id="WP_083176811.1">
    <property type="nucleotide sequence ID" value="NZ_MVIJ01000010.1"/>
</dbReference>
<dbReference type="PANTHER" id="PTHR30055:SF234">
    <property type="entry name" value="HTH-TYPE TRANSCRIPTIONAL REGULATOR BETI"/>
    <property type="match status" value="1"/>
</dbReference>
<sequence length="213" mass="23188">MRSRGWAGAMPASDEEAIVRILDAVDEVIAEHGPAIRLADVARRLGVTRQTVYRYFPNADALLIASAMRSVNGFIDQVLDHVSGLNDPVTAVVEIVSFAVENLTGDPQLESLLTQPPGGEAATSLTSDTAITFCLSAFQRLDVDWKLHGFDNTALRRLAEMTLRTVQSLLTDPGQTPRAGLALRRFVAQWLGPAILHPRMTSLSIHGEDATFR</sequence>
<dbReference type="EMBL" id="MVIJ01000010">
    <property type="protein sequence ID" value="ORB74574.1"/>
    <property type="molecule type" value="Genomic_DNA"/>
</dbReference>
<evidence type="ECO:0000313" key="7">
    <source>
        <dbReference type="Proteomes" id="UP000192601"/>
    </source>
</evidence>
<dbReference type="AlphaFoldDB" id="A0A1X0KH37"/>
<evidence type="ECO:0000256" key="3">
    <source>
        <dbReference type="ARBA" id="ARBA00023163"/>
    </source>
</evidence>
<dbReference type="InterPro" id="IPR050109">
    <property type="entry name" value="HTH-type_TetR-like_transc_reg"/>
</dbReference>
<proteinExistence type="predicted"/>
<dbReference type="InterPro" id="IPR001647">
    <property type="entry name" value="HTH_TetR"/>
</dbReference>
<keyword evidence="3" id="KW-0804">Transcription</keyword>
<comment type="caution">
    <text evidence="6">The sequence shown here is derived from an EMBL/GenBank/DDBJ whole genome shotgun (WGS) entry which is preliminary data.</text>
</comment>
<dbReference type="OrthoDB" id="3212503at2"/>
<feature type="DNA-binding region" description="H-T-H motif" evidence="4">
    <location>
        <begin position="37"/>
        <end position="56"/>
    </location>
</feature>
<protein>
    <submittedName>
        <fullName evidence="6">TetR family transcriptional regulator</fullName>
    </submittedName>
</protein>
<dbReference type="SUPFAM" id="SSF46689">
    <property type="entry name" value="Homeodomain-like"/>
    <property type="match status" value="1"/>
</dbReference>
<dbReference type="GO" id="GO:0000976">
    <property type="term" value="F:transcription cis-regulatory region binding"/>
    <property type="evidence" value="ECO:0007669"/>
    <property type="project" value="TreeGrafter"/>
</dbReference>
<organism evidence="6 7">
    <name type="scientific">Mycobacterium scrofulaceum</name>
    <dbReference type="NCBI Taxonomy" id="1783"/>
    <lineage>
        <taxon>Bacteria</taxon>
        <taxon>Bacillati</taxon>
        <taxon>Actinomycetota</taxon>
        <taxon>Actinomycetes</taxon>
        <taxon>Mycobacteriales</taxon>
        <taxon>Mycobacteriaceae</taxon>
        <taxon>Mycobacterium</taxon>
    </lineage>
</organism>
<dbReference type="Proteomes" id="UP000192601">
    <property type="component" value="Unassembled WGS sequence"/>
</dbReference>
<dbReference type="STRING" id="1783.BST44_09320"/>
<dbReference type="InterPro" id="IPR009057">
    <property type="entry name" value="Homeodomain-like_sf"/>
</dbReference>
<evidence type="ECO:0000259" key="5">
    <source>
        <dbReference type="PROSITE" id="PS50977"/>
    </source>
</evidence>
<keyword evidence="7" id="KW-1185">Reference proteome</keyword>